<dbReference type="GO" id="GO:0032051">
    <property type="term" value="F:clathrin light chain binding"/>
    <property type="evidence" value="ECO:0007669"/>
    <property type="project" value="TreeGrafter"/>
</dbReference>
<dbReference type="AlphaFoldDB" id="A0A6A4GA29"/>
<dbReference type="Proteomes" id="UP000799118">
    <property type="component" value="Unassembled WGS sequence"/>
</dbReference>
<gene>
    <name evidence="1" type="ORF">BT96DRAFT_1010887</name>
</gene>
<evidence type="ECO:0000313" key="1">
    <source>
        <dbReference type="EMBL" id="KAE9382315.1"/>
    </source>
</evidence>
<dbReference type="EMBL" id="ML771787">
    <property type="protein sequence ID" value="KAE9382315.1"/>
    <property type="molecule type" value="Genomic_DNA"/>
</dbReference>
<reference evidence="1" key="1">
    <citation type="journal article" date="2019" name="Environ. Microbiol.">
        <title>Fungal ecological strategies reflected in gene transcription - a case study of two litter decomposers.</title>
        <authorList>
            <person name="Barbi F."/>
            <person name="Kohler A."/>
            <person name="Barry K."/>
            <person name="Baskaran P."/>
            <person name="Daum C."/>
            <person name="Fauchery L."/>
            <person name="Ihrmark K."/>
            <person name="Kuo A."/>
            <person name="LaButti K."/>
            <person name="Lipzen A."/>
            <person name="Morin E."/>
            <person name="Grigoriev I.V."/>
            <person name="Henrissat B."/>
            <person name="Lindahl B."/>
            <person name="Martin F."/>
        </authorList>
    </citation>
    <scope>NUCLEOTIDE SEQUENCE</scope>
    <source>
        <strain evidence="1">JB14</strain>
    </source>
</reference>
<dbReference type="PANTHER" id="PTHR10292:SF1">
    <property type="entry name" value="CLATHRIN HEAVY CHAIN"/>
    <property type="match status" value="1"/>
</dbReference>
<protein>
    <submittedName>
        <fullName evidence="1">Uncharacterized protein</fullName>
    </submittedName>
</protein>
<dbReference type="GO" id="GO:0030479">
    <property type="term" value="C:actin cortical patch"/>
    <property type="evidence" value="ECO:0007669"/>
    <property type="project" value="TreeGrafter"/>
</dbReference>
<dbReference type="PANTHER" id="PTHR10292">
    <property type="entry name" value="CLATHRIN HEAVY CHAIN RELATED"/>
    <property type="match status" value="1"/>
</dbReference>
<name>A0A6A4GA29_9AGAR</name>
<dbReference type="GO" id="GO:0006895">
    <property type="term" value="P:Golgi to endosome transport"/>
    <property type="evidence" value="ECO:0007669"/>
    <property type="project" value="TreeGrafter"/>
</dbReference>
<accession>A0A6A4GA29</accession>
<dbReference type="GO" id="GO:0071439">
    <property type="term" value="C:clathrin complex"/>
    <property type="evidence" value="ECO:0007669"/>
    <property type="project" value="TreeGrafter"/>
</dbReference>
<proteinExistence type="predicted"/>
<dbReference type="GO" id="GO:0005829">
    <property type="term" value="C:cytosol"/>
    <property type="evidence" value="ECO:0007669"/>
    <property type="project" value="GOC"/>
</dbReference>
<dbReference type="GO" id="GO:0006898">
    <property type="term" value="P:receptor-mediated endocytosis"/>
    <property type="evidence" value="ECO:0007669"/>
    <property type="project" value="TreeGrafter"/>
</dbReference>
<sequence length="171" mass="19445">MSRRTNSSTNILSSEISVRSGILTLLTSKGSYDDQLITITNDNLMFKEQARYLVKHHTARPESEDRDDVVIAVKAFLTADFPVDLIELLEKIIIEPSPFSDNSAGRSSYRFHRGGRCSQFQIAGSWLRIWLKSHSSINCVLTFFASCYRQLFLPSVKPCGLHDSGDRYCRY</sequence>
<evidence type="ECO:0000313" key="2">
    <source>
        <dbReference type="Proteomes" id="UP000799118"/>
    </source>
</evidence>
<organism evidence="1 2">
    <name type="scientific">Gymnopus androsaceus JB14</name>
    <dbReference type="NCBI Taxonomy" id="1447944"/>
    <lineage>
        <taxon>Eukaryota</taxon>
        <taxon>Fungi</taxon>
        <taxon>Dikarya</taxon>
        <taxon>Basidiomycota</taxon>
        <taxon>Agaricomycotina</taxon>
        <taxon>Agaricomycetes</taxon>
        <taxon>Agaricomycetidae</taxon>
        <taxon>Agaricales</taxon>
        <taxon>Marasmiineae</taxon>
        <taxon>Omphalotaceae</taxon>
        <taxon>Gymnopus</taxon>
    </lineage>
</organism>
<keyword evidence="2" id="KW-1185">Reference proteome</keyword>